<gene>
    <name evidence="10" type="primary">rmlA1_4</name>
    <name evidence="10" type="ORF">GALL_181660</name>
</gene>
<dbReference type="EC" id="2.7.7.24" evidence="3"/>
<evidence type="ECO:0000256" key="7">
    <source>
        <dbReference type="ARBA" id="ARBA00022842"/>
    </source>
</evidence>
<evidence type="ECO:0000256" key="5">
    <source>
        <dbReference type="ARBA" id="ARBA00022695"/>
    </source>
</evidence>
<dbReference type="InterPro" id="IPR005835">
    <property type="entry name" value="NTP_transferase_dom"/>
</dbReference>
<feature type="domain" description="Nucleotidyl transferase" evidence="9">
    <location>
        <begin position="14"/>
        <end position="250"/>
    </location>
</feature>
<dbReference type="Gene3D" id="3.90.550.10">
    <property type="entry name" value="Spore Coat Polysaccharide Biosynthesis Protein SpsA, Chain A"/>
    <property type="match status" value="1"/>
</dbReference>
<reference evidence="10" key="1">
    <citation type="submission" date="2016-10" db="EMBL/GenBank/DDBJ databases">
        <title>Sequence of Gallionella enrichment culture.</title>
        <authorList>
            <person name="Poehlein A."/>
            <person name="Muehling M."/>
            <person name="Daniel R."/>
        </authorList>
    </citation>
    <scope>NUCLEOTIDE SEQUENCE</scope>
</reference>
<dbReference type="AlphaFoldDB" id="A0A1J5RVH9"/>
<evidence type="ECO:0000256" key="1">
    <source>
        <dbReference type="ARBA" id="ARBA00001946"/>
    </source>
</evidence>
<dbReference type="GO" id="GO:0046872">
    <property type="term" value="F:metal ion binding"/>
    <property type="evidence" value="ECO:0007669"/>
    <property type="project" value="UniProtKB-KW"/>
</dbReference>
<dbReference type="SUPFAM" id="SSF53448">
    <property type="entry name" value="Nucleotide-diphospho-sugar transferases"/>
    <property type="match status" value="1"/>
</dbReference>
<evidence type="ECO:0000256" key="4">
    <source>
        <dbReference type="ARBA" id="ARBA00022679"/>
    </source>
</evidence>
<dbReference type="InterPro" id="IPR029044">
    <property type="entry name" value="Nucleotide-diphossugar_trans"/>
</dbReference>
<evidence type="ECO:0000256" key="2">
    <source>
        <dbReference type="ARBA" id="ARBA00010480"/>
    </source>
</evidence>
<dbReference type="PANTHER" id="PTHR43532:SF1">
    <property type="entry name" value="GLUCOSE-1-PHOSPHATE THYMIDYLYLTRANSFERASE 1"/>
    <property type="match status" value="1"/>
</dbReference>
<name>A0A1J5RVH9_9ZZZZ</name>
<comment type="catalytic activity">
    <reaction evidence="8">
        <text>dTTP + alpha-D-glucose 1-phosphate + H(+) = dTDP-alpha-D-glucose + diphosphate</text>
        <dbReference type="Rhea" id="RHEA:15225"/>
        <dbReference type="ChEBI" id="CHEBI:15378"/>
        <dbReference type="ChEBI" id="CHEBI:33019"/>
        <dbReference type="ChEBI" id="CHEBI:37568"/>
        <dbReference type="ChEBI" id="CHEBI:57477"/>
        <dbReference type="ChEBI" id="CHEBI:58601"/>
        <dbReference type="EC" id="2.7.7.24"/>
    </reaction>
</comment>
<keyword evidence="6" id="KW-0479">Metal-binding</keyword>
<keyword evidence="4 10" id="KW-0808">Transferase</keyword>
<dbReference type="InterPro" id="IPR005907">
    <property type="entry name" value="G1P_thy_trans_s"/>
</dbReference>
<evidence type="ECO:0000256" key="6">
    <source>
        <dbReference type="ARBA" id="ARBA00022723"/>
    </source>
</evidence>
<dbReference type="FunFam" id="3.90.550.10:FF:000023">
    <property type="entry name" value="Glucose-1-phosphate thymidylyltransferase"/>
    <property type="match status" value="1"/>
</dbReference>
<dbReference type="EMBL" id="MLJW01000102">
    <property type="protein sequence ID" value="OIQ99769.1"/>
    <property type="molecule type" value="Genomic_DNA"/>
</dbReference>
<organism evidence="10">
    <name type="scientific">mine drainage metagenome</name>
    <dbReference type="NCBI Taxonomy" id="410659"/>
    <lineage>
        <taxon>unclassified sequences</taxon>
        <taxon>metagenomes</taxon>
        <taxon>ecological metagenomes</taxon>
    </lineage>
</organism>
<proteinExistence type="inferred from homology"/>
<dbReference type="PANTHER" id="PTHR43532">
    <property type="entry name" value="GLUCOSE-1-PHOSPHATE THYMIDYLYLTRANSFERASE"/>
    <property type="match status" value="1"/>
</dbReference>
<accession>A0A1J5RVH9</accession>
<dbReference type="Pfam" id="PF00483">
    <property type="entry name" value="NTP_transferase"/>
    <property type="match status" value="1"/>
</dbReference>
<evidence type="ECO:0000256" key="3">
    <source>
        <dbReference type="ARBA" id="ARBA00012461"/>
    </source>
</evidence>
<dbReference type="NCBIfam" id="TIGR01207">
    <property type="entry name" value="rmlA"/>
    <property type="match status" value="1"/>
</dbReference>
<evidence type="ECO:0000313" key="10">
    <source>
        <dbReference type="EMBL" id="OIQ99769.1"/>
    </source>
</evidence>
<evidence type="ECO:0000259" key="9">
    <source>
        <dbReference type="Pfam" id="PF00483"/>
    </source>
</evidence>
<keyword evidence="7" id="KW-0460">Magnesium</keyword>
<dbReference type="GO" id="GO:0008879">
    <property type="term" value="F:glucose-1-phosphate thymidylyltransferase activity"/>
    <property type="evidence" value="ECO:0007669"/>
    <property type="project" value="UniProtKB-EC"/>
</dbReference>
<sequence>MTQHSALNTLHSMKGIILAGGSGTRLYPVTQTISKQLLPVYDKPMIYHPLTTLMLSGIRDVLVISTPQDTPRFEQLLGDGSQWGMSISYAVQPSPDGLAQAFIIGESFIGKDACSLVLGDNIFYGHAFDTLLTPAANKTDGGTVFAYHVLDPERYGVVDFDASGRALSIEEKPLKPKSNYAVTGLYFYDNDVVQIAKSIKPSARGELEITTVNQIYLDRGKLDVQVMGRGYAWLDTGTHESLLEASMFIQTLEKRQGLKIACPEEIAYRKGYIDAAQLQKLIAPLSKNGYGQYLQRLLNEERR</sequence>
<evidence type="ECO:0000256" key="8">
    <source>
        <dbReference type="ARBA" id="ARBA00049336"/>
    </source>
</evidence>
<comment type="caution">
    <text evidence="10">The sequence shown here is derived from an EMBL/GenBank/DDBJ whole genome shotgun (WGS) entry which is preliminary data.</text>
</comment>
<comment type="cofactor">
    <cofactor evidence="1">
        <name>Mg(2+)</name>
        <dbReference type="ChEBI" id="CHEBI:18420"/>
    </cofactor>
</comment>
<comment type="similarity">
    <text evidence="2">Belongs to the glucose-1-phosphate thymidylyltransferase family.</text>
</comment>
<protein>
    <recommendedName>
        <fullName evidence="3">glucose-1-phosphate thymidylyltransferase</fullName>
        <ecNumber evidence="3">2.7.7.24</ecNumber>
    </recommendedName>
</protein>
<keyword evidence="5 10" id="KW-0548">Nucleotidyltransferase</keyword>
<dbReference type="CDD" id="cd02538">
    <property type="entry name" value="G1P_TT_short"/>
    <property type="match status" value="1"/>
</dbReference>